<gene>
    <name evidence="2" type="ORF">BDA99DRAFT_507252</name>
</gene>
<feature type="non-terminal residue" evidence="2">
    <location>
        <position position="1"/>
    </location>
</feature>
<comment type="caution">
    <text evidence="2">The sequence shown here is derived from an EMBL/GenBank/DDBJ whole genome shotgun (WGS) entry which is preliminary data.</text>
</comment>
<organism evidence="2 3">
    <name type="scientific">Phascolomyces articulosus</name>
    <dbReference type="NCBI Taxonomy" id="60185"/>
    <lineage>
        <taxon>Eukaryota</taxon>
        <taxon>Fungi</taxon>
        <taxon>Fungi incertae sedis</taxon>
        <taxon>Mucoromycota</taxon>
        <taxon>Mucoromycotina</taxon>
        <taxon>Mucoromycetes</taxon>
        <taxon>Mucorales</taxon>
        <taxon>Lichtheimiaceae</taxon>
        <taxon>Phascolomyces</taxon>
    </lineage>
</organism>
<accession>A0AAD5K1H2</accession>
<name>A0AAD5K1H2_9FUNG</name>
<evidence type="ECO:0000313" key="3">
    <source>
        <dbReference type="Proteomes" id="UP001209540"/>
    </source>
</evidence>
<evidence type="ECO:0000313" key="2">
    <source>
        <dbReference type="EMBL" id="KAI9264927.1"/>
    </source>
</evidence>
<reference evidence="2" key="1">
    <citation type="journal article" date="2022" name="IScience">
        <title>Evolution of zygomycete secretomes and the origins of terrestrial fungal ecologies.</title>
        <authorList>
            <person name="Chang Y."/>
            <person name="Wang Y."/>
            <person name="Mondo S."/>
            <person name="Ahrendt S."/>
            <person name="Andreopoulos W."/>
            <person name="Barry K."/>
            <person name="Beard J."/>
            <person name="Benny G.L."/>
            <person name="Blankenship S."/>
            <person name="Bonito G."/>
            <person name="Cuomo C."/>
            <person name="Desiro A."/>
            <person name="Gervers K.A."/>
            <person name="Hundley H."/>
            <person name="Kuo A."/>
            <person name="LaButti K."/>
            <person name="Lang B.F."/>
            <person name="Lipzen A."/>
            <person name="O'Donnell K."/>
            <person name="Pangilinan J."/>
            <person name="Reynolds N."/>
            <person name="Sandor L."/>
            <person name="Smith M.E."/>
            <person name="Tsang A."/>
            <person name="Grigoriev I.V."/>
            <person name="Stajich J.E."/>
            <person name="Spatafora J.W."/>
        </authorList>
    </citation>
    <scope>NUCLEOTIDE SEQUENCE</scope>
    <source>
        <strain evidence="2">RSA 2281</strain>
    </source>
</reference>
<dbReference type="Proteomes" id="UP001209540">
    <property type="component" value="Unassembled WGS sequence"/>
</dbReference>
<evidence type="ECO:0000256" key="1">
    <source>
        <dbReference type="SAM" id="SignalP"/>
    </source>
</evidence>
<keyword evidence="3" id="KW-1185">Reference proteome</keyword>
<dbReference type="AlphaFoldDB" id="A0AAD5K1H2"/>
<proteinExistence type="predicted"/>
<evidence type="ECO:0008006" key="4">
    <source>
        <dbReference type="Google" id="ProtNLM"/>
    </source>
</evidence>
<reference evidence="2" key="2">
    <citation type="submission" date="2023-02" db="EMBL/GenBank/DDBJ databases">
        <authorList>
            <consortium name="DOE Joint Genome Institute"/>
            <person name="Mondo S.J."/>
            <person name="Chang Y."/>
            <person name="Wang Y."/>
            <person name="Ahrendt S."/>
            <person name="Andreopoulos W."/>
            <person name="Barry K."/>
            <person name="Beard J."/>
            <person name="Benny G.L."/>
            <person name="Blankenship S."/>
            <person name="Bonito G."/>
            <person name="Cuomo C."/>
            <person name="Desiro A."/>
            <person name="Gervers K.A."/>
            <person name="Hundley H."/>
            <person name="Kuo A."/>
            <person name="LaButti K."/>
            <person name="Lang B.F."/>
            <person name="Lipzen A."/>
            <person name="O'Donnell K."/>
            <person name="Pangilinan J."/>
            <person name="Reynolds N."/>
            <person name="Sandor L."/>
            <person name="Smith M.W."/>
            <person name="Tsang A."/>
            <person name="Grigoriev I.V."/>
            <person name="Stajich J.E."/>
            <person name="Spatafora J.W."/>
        </authorList>
    </citation>
    <scope>NUCLEOTIDE SEQUENCE</scope>
    <source>
        <strain evidence="2">RSA 2281</strain>
    </source>
</reference>
<sequence length="86" mass="9904">MVFFFFSFLQMTWPLIQARSNNSILLNLFKGNHDSSNGQDHCFFFSIWWSVCKLVLLISHAFHCLILASSPSNKKAHALVVDLLKM</sequence>
<dbReference type="EMBL" id="JAIXMP010000011">
    <property type="protein sequence ID" value="KAI9264927.1"/>
    <property type="molecule type" value="Genomic_DNA"/>
</dbReference>
<keyword evidence="1" id="KW-0732">Signal</keyword>
<feature type="chain" id="PRO_5042133635" description="Secreted protein" evidence="1">
    <location>
        <begin position="19"/>
        <end position="86"/>
    </location>
</feature>
<feature type="signal peptide" evidence="1">
    <location>
        <begin position="1"/>
        <end position="18"/>
    </location>
</feature>
<protein>
    <recommendedName>
        <fullName evidence="4">Secreted protein</fullName>
    </recommendedName>
</protein>